<evidence type="ECO:0000256" key="6">
    <source>
        <dbReference type="ARBA" id="ARBA00022989"/>
    </source>
</evidence>
<evidence type="ECO:0000256" key="5">
    <source>
        <dbReference type="ARBA" id="ARBA00022801"/>
    </source>
</evidence>
<keyword evidence="6 8" id="KW-1133">Transmembrane helix</keyword>
<dbReference type="InterPro" id="IPR036259">
    <property type="entry name" value="MFS_trans_sf"/>
</dbReference>
<feature type="transmembrane region" description="Helical" evidence="8">
    <location>
        <begin position="80"/>
        <end position="112"/>
    </location>
</feature>
<evidence type="ECO:0000256" key="2">
    <source>
        <dbReference type="ARBA" id="ARBA00005964"/>
    </source>
</evidence>
<dbReference type="GO" id="GO:0016020">
    <property type="term" value="C:membrane"/>
    <property type="evidence" value="ECO:0007669"/>
    <property type="project" value="UniProtKB-SubCell"/>
</dbReference>
<organism evidence="10 11">
    <name type="scientific">Lecanosticta acicola</name>
    <dbReference type="NCBI Taxonomy" id="111012"/>
    <lineage>
        <taxon>Eukaryota</taxon>
        <taxon>Fungi</taxon>
        <taxon>Dikarya</taxon>
        <taxon>Ascomycota</taxon>
        <taxon>Pezizomycotina</taxon>
        <taxon>Dothideomycetes</taxon>
        <taxon>Dothideomycetidae</taxon>
        <taxon>Mycosphaerellales</taxon>
        <taxon>Mycosphaerellaceae</taxon>
        <taxon>Lecanosticta</taxon>
    </lineage>
</organism>
<dbReference type="EMBL" id="CAVMBE010000017">
    <property type="protein sequence ID" value="CAK3970432.1"/>
    <property type="molecule type" value="Genomic_DNA"/>
</dbReference>
<accession>A0AAI8YWY0</accession>
<dbReference type="InterPro" id="IPR002018">
    <property type="entry name" value="CarbesteraseB"/>
</dbReference>
<keyword evidence="3" id="KW-0813">Transport</keyword>
<keyword evidence="11" id="KW-1185">Reference proteome</keyword>
<dbReference type="Gene3D" id="1.20.1250.20">
    <property type="entry name" value="MFS general substrate transporter like domains"/>
    <property type="match status" value="2"/>
</dbReference>
<evidence type="ECO:0000256" key="1">
    <source>
        <dbReference type="ARBA" id="ARBA00004141"/>
    </source>
</evidence>
<evidence type="ECO:0000256" key="7">
    <source>
        <dbReference type="ARBA" id="ARBA00023136"/>
    </source>
</evidence>
<dbReference type="SUPFAM" id="SSF103473">
    <property type="entry name" value="MFS general substrate transporter"/>
    <property type="match status" value="1"/>
</dbReference>
<comment type="subcellular location">
    <subcellularLocation>
        <location evidence="1">Membrane</location>
        <topology evidence="1">Multi-pass membrane protein</topology>
    </subcellularLocation>
</comment>
<dbReference type="Pfam" id="PF07690">
    <property type="entry name" value="MFS_1"/>
    <property type="match status" value="1"/>
</dbReference>
<dbReference type="PANTHER" id="PTHR43791">
    <property type="entry name" value="PERMEASE-RELATED"/>
    <property type="match status" value="1"/>
</dbReference>
<proteinExistence type="inferred from homology"/>
<dbReference type="Pfam" id="PF00135">
    <property type="entry name" value="COesterase"/>
    <property type="match status" value="1"/>
</dbReference>
<keyword evidence="4 8" id="KW-0812">Transmembrane</keyword>
<keyword evidence="7 8" id="KW-0472">Membrane</keyword>
<dbReference type="PANTHER" id="PTHR43791:SF19">
    <property type="entry name" value="TRANSPORTER, PUTATIVE (AFU_ORTHOLOGUE AFUA_1G01812)-RELATED"/>
    <property type="match status" value="1"/>
</dbReference>
<feature type="transmembrane region" description="Helical" evidence="8">
    <location>
        <begin position="53"/>
        <end position="73"/>
    </location>
</feature>
<dbReference type="GO" id="GO:0022857">
    <property type="term" value="F:transmembrane transporter activity"/>
    <property type="evidence" value="ECO:0007669"/>
    <property type="project" value="InterPro"/>
</dbReference>
<comment type="similarity">
    <text evidence="2">Belongs to the type-B carboxylesterase/lipase family.</text>
</comment>
<dbReference type="InterPro" id="IPR019819">
    <property type="entry name" value="Carboxylesterase_B_CS"/>
</dbReference>
<evidence type="ECO:0000256" key="3">
    <source>
        <dbReference type="ARBA" id="ARBA00022448"/>
    </source>
</evidence>
<evidence type="ECO:0000256" key="4">
    <source>
        <dbReference type="ARBA" id="ARBA00022692"/>
    </source>
</evidence>
<dbReference type="PROSITE" id="PS00122">
    <property type="entry name" value="CARBOXYLESTERASE_B_1"/>
    <property type="match status" value="1"/>
</dbReference>
<gene>
    <name evidence="10" type="ORF">LECACI_7A003583</name>
</gene>
<feature type="transmembrane region" description="Helical" evidence="8">
    <location>
        <begin position="165"/>
        <end position="187"/>
    </location>
</feature>
<comment type="caution">
    <text evidence="10">The sequence shown here is derived from an EMBL/GenBank/DDBJ whole genome shotgun (WGS) entry which is preliminary data.</text>
</comment>
<dbReference type="Proteomes" id="UP001296104">
    <property type="component" value="Unassembled WGS sequence"/>
</dbReference>
<dbReference type="AlphaFoldDB" id="A0AAI8YWY0"/>
<protein>
    <recommendedName>
        <fullName evidence="9">Carboxylesterase type B domain-containing protein</fullName>
    </recommendedName>
</protein>
<feature type="domain" description="Carboxylesterase type B" evidence="9">
    <location>
        <begin position="345"/>
        <end position="842"/>
    </location>
</feature>
<feature type="transmembrane region" description="Helical" evidence="8">
    <location>
        <begin position="132"/>
        <end position="153"/>
    </location>
</feature>
<reference evidence="10" key="1">
    <citation type="submission" date="2023-11" db="EMBL/GenBank/DDBJ databases">
        <authorList>
            <person name="Alioto T."/>
            <person name="Alioto T."/>
            <person name="Gomez Garrido J."/>
        </authorList>
    </citation>
    <scope>NUCLEOTIDE SEQUENCE</scope>
</reference>
<dbReference type="SUPFAM" id="SSF53474">
    <property type="entry name" value="alpha/beta-Hydrolases"/>
    <property type="match status" value="1"/>
</dbReference>
<name>A0AAI8YWY0_9PEZI</name>
<dbReference type="InterPro" id="IPR011701">
    <property type="entry name" value="MFS"/>
</dbReference>
<dbReference type="InterPro" id="IPR019826">
    <property type="entry name" value="Carboxylesterase_B_AS"/>
</dbReference>
<dbReference type="GO" id="GO:0016787">
    <property type="term" value="F:hydrolase activity"/>
    <property type="evidence" value="ECO:0007669"/>
    <property type="project" value="UniProtKB-KW"/>
</dbReference>
<keyword evidence="5" id="KW-0378">Hydrolase</keyword>
<dbReference type="PROSITE" id="PS00941">
    <property type="entry name" value="CARBOXYLESTERASE_B_2"/>
    <property type="match status" value="1"/>
</dbReference>
<dbReference type="Gene3D" id="3.40.50.1820">
    <property type="entry name" value="alpha/beta hydrolase"/>
    <property type="match status" value="1"/>
</dbReference>
<evidence type="ECO:0000313" key="10">
    <source>
        <dbReference type="EMBL" id="CAK3970432.1"/>
    </source>
</evidence>
<evidence type="ECO:0000256" key="8">
    <source>
        <dbReference type="SAM" id="Phobius"/>
    </source>
</evidence>
<feature type="transmembrane region" description="Helical" evidence="8">
    <location>
        <begin position="282"/>
        <end position="301"/>
    </location>
</feature>
<feature type="transmembrane region" description="Helical" evidence="8">
    <location>
        <begin position="258"/>
        <end position="275"/>
    </location>
</feature>
<evidence type="ECO:0000259" key="9">
    <source>
        <dbReference type="Pfam" id="PF00135"/>
    </source>
</evidence>
<dbReference type="InterPro" id="IPR029058">
    <property type="entry name" value="AB_hydrolase_fold"/>
</dbReference>
<sequence length="848" mass="92517">MAENAALEKVVIVKADEIPDRDASLSGEDREARNARLAGMEKDLQMKGNDYNVALTVCFISYAGAEPFTNLLLKRITPRVFFTGTVFIWGICMMCMGFVHNYSGLLAARWFLGNTEAGLFPGVYRSELGLRLSVFFANAALAGSFGGLLAAAIANMDGLGSKSGWAWIFIIEGLTTVLVGIVSWWMAFDWPSAQDKLSSEGSEYHKRHVVATLTDWKCWAYCVTEMGSFMPLHAFSLFLPTILSGIGYEGTRAQLLSVPPYALAAAMTIVVGWIADRTRQGAICNTIVVSFGIAGFVILLASQNPHVQYAGTLLALLWLSAAAQNASLPTVDLGYNVQQATTYDTSAKTYWFNNIRYAKAPLGDLRFRAPQAPDVDRSVVQNGSVSRTCPQAYPSWLGTSTSYIPQFLMGKTNFTLPNTTAAAAPPALNPDETEDCLFLDVVVPEAIFEQAGKGYGSPVLVWIYGGGYTGGSKTASGSPAGLIKQSQMGDDPGVIFVAFNYRLGAFGWLSGPTFQDEGGIANAGLYDQRFALEWIQRHISRFGGDPNRVTVFGESAGGGSIMHQITAFGGQPAPFQQAVLQSPGWQPLVSNQQQEQIFQSFLKNASVETLEQARALNTSALQLANAYQIQESLYGGFTYGPAVDGVFAPQLPGQLLARGQFDQSLRLMLGHNANEGLLFSPPFYNNTGDVFAVEIRQLTPTINAWPDVIDYVHNTLYPLSDYPNELERSNTFIAEAIFTCNTFYLDKAFLNQTYAYLFAVPPALHGNDVAYTFYTGGPIGNDTVALALQDYITSFAKWGRPNGDEGVPFFPMYQGNATIQVLNITGIRGMMDPTANQRCDWWQKALYY</sequence>
<evidence type="ECO:0000313" key="11">
    <source>
        <dbReference type="Proteomes" id="UP001296104"/>
    </source>
</evidence>